<feature type="region of interest" description="Disordered" evidence="1">
    <location>
        <begin position="215"/>
        <end position="236"/>
    </location>
</feature>
<feature type="region of interest" description="Disordered" evidence="1">
    <location>
        <begin position="79"/>
        <end position="197"/>
    </location>
</feature>
<proteinExistence type="predicted"/>
<name>B9TM40_RICCO</name>
<dbReference type="Proteomes" id="UP000008311">
    <property type="component" value="Unassembled WGS sequence"/>
</dbReference>
<reference evidence="3" key="1">
    <citation type="journal article" date="2010" name="Nat. Biotechnol.">
        <title>Draft genome sequence of the oilseed species Ricinus communis.</title>
        <authorList>
            <person name="Chan A.P."/>
            <person name="Crabtree J."/>
            <person name="Zhao Q."/>
            <person name="Lorenzi H."/>
            <person name="Orvis J."/>
            <person name="Puiu D."/>
            <person name="Melake-Berhan A."/>
            <person name="Jones K.M."/>
            <person name="Redman J."/>
            <person name="Chen G."/>
            <person name="Cahoon E.B."/>
            <person name="Gedil M."/>
            <person name="Stanke M."/>
            <person name="Haas B.J."/>
            <person name="Wortman J.R."/>
            <person name="Fraser-Liggett C.M."/>
            <person name="Ravel J."/>
            <person name="Rabinowicz P.D."/>
        </authorList>
    </citation>
    <scope>NUCLEOTIDE SEQUENCE [LARGE SCALE GENOMIC DNA]</scope>
    <source>
        <strain evidence="3">cv. Hale</strain>
    </source>
</reference>
<evidence type="ECO:0000256" key="1">
    <source>
        <dbReference type="SAM" id="MobiDB-lite"/>
    </source>
</evidence>
<sequence length="244" mass="25232">MLELFEAHRAGQAGNALDLHRRRDGLHHLVEVVAVDLDEAALRHRLGGGAEVGHDAHHHRQFALGAGAAGLHVIADLDPGRTRRPHAGATGDAVLPTACRPAQAERRAVPRHPRSGTAPTAVRPAAHAPDPGENAPNYCSTSAARRSRSTLRRHTSPARRRTARHAAAADGPASGHPGCARTGSARSARTARVRRRRACRSCRATPAACRYPLAARPASPAAAGSDRSASAAGAAATAAAALSA</sequence>
<dbReference type="AlphaFoldDB" id="B9TM40"/>
<accession>B9TM40</accession>
<evidence type="ECO:0000313" key="3">
    <source>
        <dbReference type="Proteomes" id="UP000008311"/>
    </source>
</evidence>
<organism evidence="2 3">
    <name type="scientific">Ricinus communis</name>
    <name type="common">Castor bean</name>
    <dbReference type="NCBI Taxonomy" id="3988"/>
    <lineage>
        <taxon>Eukaryota</taxon>
        <taxon>Viridiplantae</taxon>
        <taxon>Streptophyta</taxon>
        <taxon>Embryophyta</taxon>
        <taxon>Tracheophyta</taxon>
        <taxon>Spermatophyta</taxon>
        <taxon>Magnoliopsida</taxon>
        <taxon>eudicotyledons</taxon>
        <taxon>Gunneridae</taxon>
        <taxon>Pentapetalae</taxon>
        <taxon>rosids</taxon>
        <taxon>fabids</taxon>
        <taxon>Malpighiales</taxon>
        <taxon>Euphorbiaceae</taxon>
        <taxon>Acalyphoideae</taxon>
        <taxon>Acalypheae</taxon>
        <taxon>Ricinus</taxon>
    </lineage>
</organism>
<feature type="compositionally biased region" description="Low complexity" evidence="1">
    <location>
        <begin position="165"/>
        <end position="188"/>
    </location>
</feature>
<feature type="compositionally biased region" description="Basic residues" evidence="1">
    <location>
        <begin position="145"/>
        <end position="164"/>
    </location>
</feature>
<dbReference type="EMBL" id="EQ988072">
    <property type="protein sequence ID" value="EEF23074.1"/>
    <property type="molecule type" value="Genomic_DNA"/>
</dbReference>
<keyword evidence="3" id="KW-1185">Reference proteome</keyword>
<evidence type="ECO:0000313" key="2">
    <source>
        <dbReference type="EMBL" id="EEF23074.1"/>
    </source>
</evidence>
<gene>
    <name evidence="2" type="ORF">RCOM_1999800</name>
</gene>
<dbReference type="InParanoid" id="B9TM40"/>
<protein>
    <submittedName>
        <fullName evidence="2">Uncharacterized protein</fullName>
    </submittedName>
</protein>